<organism evidence="3 4">
    <name type="scientific">Pseudalkalibacillus berkeleyi</name>
    <dbReference type="NCBI Taxonomy" id="1069813"/>
    <lineage>
        <taxon>Bacteria</taxon>
        <taxon>Bacillati</taxon>
        <taxon>Bacillota</taxon>
        <taxon>Bacilli</taxon>
        <taxon>Bacillales</taxon>
        <taxon>Fictibacillaceae</taxon>
        <taxon>Pseudalkalibacillus</taxon>
    </lineage>
</organism>
<dbReference type="RefSeq" id="WP_236331662.1">
    <property type="nucleotide sequence ID" value="NZ_JAKIJS010000001.1"/>
</dbReference>
<gene>
    <name evidence="3" type="ORF">L2716_03055</name>
</gene>
<dbReference type="Gene3D" id="3.30.750.24">
    <property type="entry name" value="STAS domain"/>
    <property type="match status" value="1"/>
</dbReference>
<dbReference type="EMBL" id="JAKIJS010000001">
    <property type="protein sequence ID" value="MCF6136693.1"/>
    <property type="molecule type" value="Genomic_DNA"/>
</dbReference>
<dbReference type="InterPro" id="IPR002645">
    <property type="entry name" value="STAS_dom"/>
</dbReference>
<evidence type="ECO:0000313" key="4">
    <source>
        <dbReference type="Proteomes" id="UP001649381"/>
    </source>
</evidence>
<dbReference type="InterPro" id="IPR051932">
    <property type="entry name" value="Bact_StressResp_Reg"/>
</dbReference>
<proteinExistence type="predicted"/>
<dbReference type="Pfam" id="PF01740">
    <property type="entry name" value="STAS"/>
    <property type="match status" value="1"/>
</dbReference>
<protein>
    <submittedName>
        <fullName evidence="3">STAS domain-containing protein</fullName>
    </submittedName>
</protein>
<accession>A0ABS9GV26</accession>
<dbReference type="InterPro" id="IPR036513">
    <property type="entry name" value="STAS_dom_sf"/>
</dbReference>
<dbReference type="PANTHER" id="PTHR33745">
    <property type="entry name" value="RSBT ANTAGONIST PROTEIN RSBS-RELATED"/>
    <property type="match status" value="1"/>
</dbReference>
<evidence type="ECO:0000259" key="2">
    <source>
        <dbReference type="PROSITE" id="PS50801"/>
    </source>
</evidence>
<dbReference type="PANTHER" id="PTHR33745:SF3">
    <property type="entry name" value="RSBT CO-ANTAGONIST PROTEIN RSBRC"/>
    <property type="match status" value="1"/>
</dbReference>
<dbReference type="PROSITE" id="PS50801">
    <property type="entry name" value="STAS"/>
    <property type="match status" value="1"/>
</dbReference>
<name>A0ABS9GV26_9BACL</name>
<evidence type="ECO:0000256" key="1">
    <source>
        <dbReference type="ARBA" id="ARBA00022553"/>
    </source>
</evidence>
<evidence type="ECO:0000313" key="3">
    <source>
        <dbReference type="EMBL" id="MCF6136693.1"/>
    </source>
</evidence>
<dbReference type="CDD" id="cd07041">
    <property type="entry name" value="STAS_RsbR_RsbS_like"/>
    <property type="match status" value="1"/>
</dbReference>
<dbReference type="SUPFAM" id="SSF52091">
    <property type="entry name" value="SpoIIaa-like"/>
    <property type="match status" value="1"/>
</dbReference>
<feature type="domain" description="STAS" evidence="2">
    <location>
        <begin position="156"/>
        <end position="267"/>
    </location>
</feature>
<comment type="caution">
    <text evidence="3">The sequence shown here is derived from an EMBL/GenBank/DDBJ whole genome shotgun (WGS) entry which is preliminary data.</text>
</comment>
<reference evidence="3 4" key="1">
    <citation type="submission" date="2022-01" db="EMBL/GenBank/DDBJ databases">
        <title>Alkalihalobacillus sp. EGI L200015, a novel bacterium isolated from a salt lake sediment.</title>
        <authorList>
            <person name="Gao L."/>
            <person name="Fang B.-Z."/>
            <person name="Li W.-J."/>
        </authorList>
    </citation>
    <scope>NUCLEOTIDE SEQUENCE [LARGE SCALE GENOMIC DNA]</scope>
    <source>
        <strain evidence="3 4">KCTC 12718</strain>
    </source>
</reference>
<dbReference type="Proteomes" id="UP001649381">
    <property type="component" value="Unassembled WGS sequence"/>
</dbReference>
<sequence>MNKLAELLLGNKEKIASEIVELRMKDITTDNDFFTEESLKERALDMITLIGDNLNCDVHSDIEEVVKWGSDKGKQAVVVEAPLSEALRNTPYYRKVLWTYIAELSKDEDFSKDEIIQIANRLDPILDQAVYGYSKSYVEYNIEIAMRYQDALLELSVPVVPLFEGIAVLPIIGDIDTNRAQHITDKTIERCEELKLERIIIDLSGVNIVDTMVAQHLFQLVKTLRLLGVKSAITGIRSAVAITAVNLGIELNDLNIFTTLQQALEALGYKRVNEETIH</sequence>
<keyword evidence="1" id="KW-0597">Phosphoprotein</keyword>
<keyword evidence="4" id="KW-1185">Reference proteome</keyword>